<evidence type="ECO:0000313" key="2">
    <source>
        <dbReference type="EMBL" id="BCS18247.1"/>
    </source>
</evidence>
<feature type="compositionally biased region" description="Basic residues" evidence="1">
    <location>
        <begin position="151"/>
        <end position="160"/>
    </location>
</feature>
<sequence>MSKDPYKTHEGGAGVADIAAVAAGATTAFANPMGSVQNAQAAYHNHKFMKLRHEGNKQAMANAPAGEERRRQWSSPEMMATLENDLPMDKVGRLIDDKRPMRASDQFPDTGFTGKHGLSKSEAGALMHKFETGNTTARKTETKKDEEKKDEKKKKNKWFH</sequence>
<name>A0A7R7XB90_9EURO</name>
<keyword evidence="3" id="KW-1185">Reference proteome</keyword>
<gene>
    <name evidence="2" type="ORF">APUU_11075S</name>
</gene>
<reference evidence="2" key="1">
    <citation type="submission" date="2021-01" db="EMBL/GenBank/DDBJ databases">
        <authorList>
            <consortium name="Aspergillus puulaauensis MK2 genome sequencing consortium"/>
            <person name="Kazuki M."/>
            <person name="Futagami T."/>
        </authorList>
    </citation>
    <scope>NUCLEOTIDE SEQUENCE</scope>
    <source>
        <strain evidence="2">MK2</strain>
    </source>
</reference>
<proteinExistence type="predicted"/>
<dbReference type="RefSeq" id="XP_041550441.1">
    <property type="nucleotide sequence ID" value="XM_041694268.1"/>
</dbReference>
<dbReference type="AlphaFoldDB" id="A0A7R7XB90"/>
<dbReference type="EMBL" id="AP024443">
    <property type="protein sequence ID" value="BCS18247.1"/>
    <property type="molecule type" value="Genomic_DNA"/>
</dbReference>
<dbReference type="OrthoDB" id="4531270at2759"/>
<accession>A0A7R7XB90</accession>
<evidence type="ECO:0000313" key="3">
    <source>
        <dbReference type="Proteomes" id="UP000654913"/>
    </source>
</evidence>
<organism evidence="2 3">
    <name type="scientific">Aspergillus puulaauensis</name>
    <dbReference type="NCBI Taxonomy" id="1220207"/>
    <lineage>
        <taxon>Eukaryota</taxon>
        <taxon>Fungi</taxon>
        <taxon>Dikarya</taxon>
        <taxon>Ascomycota</taxon>
        <taxon>Pezizomycotina</taxon>
        <taxon>Eurotiomycetes</taxon>
        <taxon>Eurotiomycetidae</taxon>
        <taxon>Eurotiales</taxon>
        <taxon>Aspergillaceae</taxon>
        <taxon>Aspergillus</taxon>
    </lineage>
</organism>
<protein>
    <submittedName>
        <fullName evidence="2">Uncharacterized protein</fullName>
    </submittedName>
</protein>
<feature type="region of interest" description="Disordered" evidence="1">
    <location>
        <begin position="98"/>
        <end position="160"/>
    </location>
</feature>
<dbReference type="GeneID" id="64968252"/>
<feature type="compositionally biased region" description="Basic and acidic residues" evidence="1">
    <location>
        <begin position="138"/>
        <end position="150"/>
    </location>
</feature>
<dbReference type="KEGG" id="apuu:APUU_11075S"/>
<dbReference type="Proteomes" id="UP000654913">
    <property type="component" value="Chromosome 1"/>
</dbReference>
<reference evidence="2" key="2">
    <citation type="submission" date="2021-02" db="EMBL/GenBank/DDBJ databases">
        <title>Aspergillus puulaauensis MK2 genome sequence.</title>
        <authorList>
            <person name="Futagami T."/>
            <person name="Mori K."/>
            <person name="Kadooka C."/>
            <person name="Tanaka T."/>
        </authorList>
    </citation>
    <scope>NUCLEOTIDE SEQUENCE</scope>
    <source>
        <strain evidence="2">MK2</strain>
    </source>
</reference>
<evidence type="ECO:0000256" key="1">
    <source>
        <dbReference type="SAM" id="MobiDB-lite"/>
    </source>
</evidence>